<dbReference type="GO" id="GO:0006986">
    <property type="term" value="P:response to unfolded protein"/>
    <property type="evidence" value="ECO:0007669"/>
    <property type="project" value="InterPro"/>
</dbReference>
<feature type="transmembrane region" description="Helical" evidence="1">
    <location>
        <begin position="72"/>
        <end position="92"/>
    </location>
</feature>
<dbReference type="Pfam" id="PF05571">
    <property type="entry name" value="JAMP"/>
    <property type="match status" value="1"/>
</dbReference>
<evidence type="ECO:0000256" key="1">
    <source>
        <dbReference type="SAM" id="Phobius"/>
    </source>
</evidence>
<accession>A0A8R1HNP7</accession>
<dbReference type="InterPro" id="IPR008485">
    <property type="entry name" value="JAMP"/>
</dbReference>
<feature type="transmembrane region" description="Helical" evidence="1">
    <location>
        <begin position="267"/>
        <end position="286"/>
    </location>
</feature>
<evidence type="ECO:0008006" key="4">
    <source>
        <dbReference type="Google" id="ProtNLM"/>
    </source>
</evidence>
<feature type="transmembrane region" description="Helical" evidence="1">
    <location>
        <begin position="292"/>
        <end position="313"/>
    </location>
</feature>
<keyword evidence="1" id="KW-1133">Transmembrane helix</keyword>
<keyword evidence="1" id="KW-0472">Membrane</keyword>
<dbReference type="PANTHER" id="PTHR12740">
    <property type="entry name" value="JNK1/MAPK8-ASSOCIATED MEMBRANE PROTEIN"/>
    <property type="match status" value="1"/>
</dbReference>
<evidence type="ECO:0000313" key="3">
    <source>
        <dbReference type="Proteomes" id="UP000005237"/>
    </source>
</evidence>
<dbReference type="Proteomes" id="UP000005237">
    <property type="component" value="Unassembled WGS sequence"/>
</dbReference>
<dbReference type="GO" id="GO:0016020">
    <property type="term" value="C:membrane"/>
    <property type="evidence" value="ECO:0007669"/>
    <property type="project" value="InterPro"/>
</dbReference>
<name>A0A8R1HNP7_CAEJA</name>
<reference evidence="3" key="1">
    <citation type="submission" date="2010-08" db="EMBL/GenBank/DDBJ databases">
        <authorList>
            <consortium name="Caenorhabditis japonica Sequencing Consortium"/>
            <person name="Wilson R.K."/>
        </authorList>
    </citation>
    <scope>NUCLEOTIDE SEQUENCE [LARGE SCALE GENOMIC DNA]</scope>
    <source>
        <strain evidence="3">DF5081</strain>
    </source>
</reference>
<reference evidence="2" key="2">
    <citation type="submission" date="2022-06" db="UniProtKB">
        <authorList>
            <consortium name="EnsemblMetazoa"/>
        </authorList>
    </citation>
    <scope>IDENTIFICATION</scope>
    <source>
        <strain evidence="2">DF5081</strain>
    </source>
</reference>
<evidence type="ECO:0000313" key="2">
    <source>
        <dbReference type="EnsemblMetazoa" id="CJA03523.1"/>
    </source>
</evidence>
<dbReference type="AlphaFoldDB" id="A0A8R1HNP7"/>
<dbReference type="GO" id="GO:0036503">
    <property type="term" value="P:ERAD pathway"/>
    <property type="evidence" value="ECO:0007669"/>
    <property type="project" value="TreeGrafter"/>
</dbReference>
<keyword evidence="1" id="KW-0812">Transmembrane</keyword>
<dbReference type="GO" id="GO:0031625">
    <property type="term" value="F:ubiquitin protein ligase binding"/>
    <property type="evidence" value="ECO:0007669"/>
    <property type="project" value="TreeGrafter"/>
</dbReference>
<proteinExistence type="predicted"/>
<keyword evidence="3" id="KW-1185">Reference proteome</keyword>
<organism evidence="2 3">
    <name type="scientific">Caenorhabditis japonica</name>
    <dbReference type="NCBI Taxonomy" id="281687"/>
    <lineage>
        <taxon>Eukaryota</taxon>
        <taxon>Metazoa</taxon>
        <taxon>Ecdysozoa</taxon>
        <taxon>Nematoda</taxon>
        <taxon>Chromadorea</taxon>
        <taxon>Rhabditida</taxon>
        <taxon>Rhabditina</taxon>
        <taxon>Rhabditomorpha</taxon>
        <taxon>Rhabditoidea</taxon>
        <taxon>Rhabditidae</taxon>
        <taxon>Peloderinae</taxon>
        <taxon>Caenorhabditis</taxon>
    </lineage>
</organism>
<sequence>MSISSGHASTPHPPACLGFCGLINVTRPTSHHIATSATSAEFTKCGPCSFGYRNDARSNCVPCDAPLEAYDWMYLLFVALLPLLLHMQFVRAARKYCRSRYYEIAEHLCVLLENIIACIVSVLIYPPKFSFFLNGCAKNNIREWYPACYNPVIGFSKTMRCTYEVVFPLYSITFTHHLVLVVAILIFRTTLYCSLLYKTYNGKPFYYAMVSVPLLALCHSALAGVFFYTFPWILLIGSLWAMVHHLAVEGKRPLRDMIVRLTSLPHIVFLTITMLLLSFAIVAIIAPLELPYPSYPCIALALVPLPFVFYLLTMPFTNPATAMRLL</sequence>
<dbReference type="EnsemblMetazoa" id="CJA03523.1">
    <property type="protein sequence ID" value="CJA03523.1"/>
    <property type="gene ID" value="WBGene00122727"/>
</dbReference>
<dbReference type="PANTHER" id="PTHR12740:SF4">
    <property type="entry name" value="JNK1_MAPK8-ASSOCIATED MEMBRANE PROTEIN"/>
    <property type="match status" value="1"/>
</dbReference>
<protein>
    <recommendedName>
        <fullName evidence="4">JNK1/MAPK8-associated membrane protein</fullName>
    </recommendedName>
</protein>
<feature type="transmembrane region" description="Helical" evidence="1">
    <location>
        <begin position="228"/>
        <end position="247"/>
    </location>
</feature>